<reference evidence="1" key="1">
    <citation type="submission" date="2019-08" db="EMBL/GenBank/DDBJ databases">
        <authorList>
            <person name="Kucharzyk K."/>
            <person name="Murdoch R.W."/>
            <person name="Higgins S."/>
            <person name="Loffler F."/>
        </authorList>
    </citation>
    <scope>NUCLEOTIDE SEQUENCE</scope>
</reference>
<accession>A0A644YZM0</accession>
<dbReference type="EMBL" id="VSSQ01006853">
    <property type="protein sequence ID" value="MPM34050.1"/>
    <property type="molecule type" value="Genomic_DNA"/>
</dbReference>
<comment type="caution">
    <text evidence="1">The sequence shown here is derived from an EMBL/GenBank/DDBJ whole genome shotgun (WGS) entry which is preliminary data.</text>
</comment>
<protein>
    <recommendedName>
        <fullName evidence="2">Substrate import-associated zinc metallohydrolase lipoprotein</fullName>
    </recommendedName>
</protein>
<evidence type="ECO:0008006" key="2">
    <source>
        <dbReference type="Google" id="ProtNLM"/>
    </source>
</evidence>
<dbReference type="InterPro" id="IPR030890">
    <property type="entry name" value="LP_HExxH_w_TonB"/>
</dbReference>
<sequence length="304" mass="35543">MKNIIYYVAVVVSLFFVSCSEEKLGESQIDTTPPQLNTTDVWIRENYTTPFNVEVKYKWDKSELDNTRKLTPPYQDRVIPFLDNMKKIWIDPYVKNSGINFMKQHIPKLMVMVGSHNYLDNGGIVLGQAEGGRKITLFDINYITFEFDGLSEWEKSKIVDNIIRAYRTMHHEFGHILTQTVAYPVEYKKITPGYVSNWIIYSDSDAKRLGFVTAYAMLNPDEDFSEMLSYMLTMGNEKWNKYIDDIVVYDENWDTDVKATATAKSSIRQKEKIIADYMLQAWKINLYQLQDDIEKAMIEMKILE</sequence>
<evidence type="ECO:0000313" key="1">
    <source>
        <dbReference type="EMBL" id="MPM34050.1"/>
    </source>
</evidence>
<dbReference type="AlphaFoldDB" id="A0A644YZM0"/>
<dbReference type="Pfam" id="PF15890">
    <property type="entry name" value="Peptidase_Mx1"/>
    <property type="match status" value="1"/>
</dbReference>
<proteinExistence type="predicted"/>
<dbReference type="Gene3D" id="3.40.390.70">
    <property type="match status" value="1"/>
</dbReference>
<dbReference type="PROSITE" id="PS51257">
    <property type="entry name" value="PROKAR_LIPOPROTEIN"/>
    <property type="match status" value="1"/>
</dbReference>
<gene>
    <name evidence="1" type="ORF">SDC9_80631</name>
</gene>
<dbReference type="NCBIfam" id="TIGR04549">
    <property type="entry name" value="LP_HExxH_w_tonB"/>
    <property type="match status" value="1"/>
</dbReference>
<name>A0A644YZM0_9ZZZZ</name>
<organism evidence="1">
    <name type="scientific">bioreactor metagenome</name>
    <dbReference type="NCBI Taxonomy" id="1076179"/>
    <lineage>
        <taxon>unclassified sequences</taxon>
        <taxon>metagenomes</taxon>
        <taxon>ecological metagenomes</taxon>
    </lineage>
</organism>